<feature type="transmembrane region" description="Helical" evidence="1">
    <location>
        <begin position="232"/>
        <end position="251"/>
    </location>
</feature>
<dbReference type="OrthoDB" id="8527964at2"/>
<dbReference type="GO" id="GO:0016020">
    <property type="term" value="C:membrane"/>
    <property type="evidence" value="ECO:0007669"/>
    <property type="project" value="InterPro"/>
</dbReference>
<accession>A0A4Q9H2C4</accession>
<protein>
    <submittedName>
        <fullName evidence="2">AbrB family transcriptional regulator</fullName>
    </submittedName>
</protein>
<comment type="caution">
    <text evidence="2">The sequence shown here is derived from an EMBL/GenBank/DDBJ whole genome shotgun (WGS) entry which is preliminary data.</text>
</comment>
<dbReference type="InterPro" id="IPR017516">
    <property type="entry name" value="AbrB_dup"/>
</dbReference>
<gene>
    <name evidence="2" type="ORF">EYS42_12425</name>
</gene>
<keyword evidence="1" id="KW-0812">Transmembrane</keyword>
<reference evidence="2 3" key="1">
    <citation type="submission" date="2019-02" db="EMBL/GenBank/DDBJ databases">
        <title>Aquabacterium sp. strain KMB7.</title>
        <authorList>
            <person name="Chen W.-M."/>
        </authorList>
    </citation>
    <scope>NUCLEOTIDE SEQUENCE [LARGE SCALE GENOMIC DNA]</scope>
    <source>
        <strain evidence="2 3">KMB7</strain>
    </source>
</reference>
<keyword evidence="1" id="KW-1133">Transmembrane helix</keyword>
<keyword evidence="1" id="KW-0472">Membrane</keyword>
<dbReference type="Proteomes" id="UP000292120">
    <property type="component" value="Unassembled WGS sequence"/>
</dbReference>
<dbReference type="PANTHER" id="PTHR38457:SF1">
    <property type="entry name" value="REGULATOR ABRB-RELATED"/>
    <property type="match status" value="1"/>
</dbReference>
<keyword evidence="3" id="KW-1185">Reference proteome</keyword>
<dbReference type="Pfam" id="PF05145">
    <property type="entry name" value="AbrB"/>
    <property type="match status" value="1"/>
</dbReference>
<name>A0A4Q9H2C4_9BURK</name>
<evidence type="ECO:0000256" key="1">
    <source>
        <dbReference type="SAM" id="Phobius"/>
    </source>
</evidence>
<dbReference type="InterPro" id="IPR007820">
    <property type="entry name" value="AbrB_fam"/>
</dbReference>
<feature type="transmembrane region" description="Helical" evidence="1">
    <location>
        <begin position="271"/>
        <end position="291"/>
    </location>
</feature>
<organism evidence="2 3">
    <name type="scientific">Aquabacterium lacunae</name>
    <dbReference type="NCBI Taxonomy" id="2528630"/>
    <lineage>
        <taxon>Bacteria</taxon>
        <taxon>Pseudomonadati</taxon>
        <taxon>Pseudomonadota</taxon>
        <taxon>Betaproteobacteria</taxon>
        <taxon>Burkholderiales</taxon>
        <taxon>Aquabacterium</taxon>
    </lineage>
</organism>
<dbReference type="GO" id="GO:0010468">
    <property type="term" value="P:regulation of gene expression"/>
    <property type="evidence" value="ECO:0007669"/>
    <property type="project" value="InterPro"/>
</dbReference>
<dbReference type="PIRSF" id="PIRSF038991">
    <property type="entry name" value="Protein_AbrB"/>
    <property type="match status" value="1"/>
</dbReference>
<dbReference type="NCBIfam" id="TIGR03082">
    <property type="entry name" value="Gneg_AbrB_dup"/>
    <property type="match status" value="1"/>
</dbReference>
<feature type="transmembrane region" description="Helical" evidence="1">
    <location>
        <begin position="303"/>
        <end position="328"/>
    </location>
</feature>
<feature type="transmembrane region" description="Helical" evidence="1">
    <location>
        <begin position="92"/>
        <end position="110"/>
    </location>
</feature>
<dbReference type="PANTHER" id="PTHR38457">
    <property type="entry name" value="REGULATOR ABRB-RELATED"/>
    <property type="match status" value="1"/>
</dbReference>
<feature type="transmembrane region" description="Helical" evidence="1">
    <location>
        <begin position="13"/>
        <end position="31"/>
    </location>
</feature>
<dbReference type="RefSeq" id="WP_130968508.1">
    <property type="nucleotide sequence ID" value="NZ_SIXI01000005.1"/>
</dbReference>
<evidence type="ECO:0000313" key="3">
    <source>
        <dbReference type="Proteomes" id="UP000292120"/>
    </source>
</evidence>
<feature type="transmembrane region" description="Helical" evidence="1">
    <location>
        <begin position="365"/>
        <end position="383"/>
    </location>
</feature>
<evidence type="ECO:0000313" key="2">
    <source>
        <dbReference type="EMBL" id="TBO29212.1"/>
    </source>
</evidence>
<dbReference type="AlphaFoldDB" id="A0A4Q9H2C4"/>
<proteinExistence type="predicted"/>
<dbReference type="EMBL" id="SIXI01000005">
    <property type="protein sequence ID" value="TBO29212.1"/>
    <property type="molecule type" value="Genomic_DNA"/>
</dbReference>
<feature type="transmembrane region" description="Helical" evidence="1">
    <location>
        <begin position="206"/>
        <end position="225"/>
    </location>
</feature>
<sequence length="401" mass="42488">MSTPHPPDHVQPLGWRVGCGWCVCVLAAWGWARFGGPLPFLLAPMLAFALARGLGWPLAEWRHGRALGQCVLGVGLGLRFTDEVVAGLLDRWPLIVGMAVLALLPTWIGYQAYRRWGRVSPVSACLCALPGGASEMAVLADRHGASASAVALTQGLRVTLVVSVVPWALMASGSLHPGVAVASVVPAGTPAGWAALPAAWHAGGPAWAFTLAWAALISLPTAWLHRRRWSNVWMMVPLLATAALMVVWEALPTGGLTGWLPPWAHRPMLMWPPGALEAAQLCLGMTLGGRLDRAAWQAAPRLTAVALGVVLASLLMCLGLAGVAAWALPGVPQAWLTHSLSLAPGGMAEMALLARQSGAWLPEVIATHVVRLGLVLWMAPWWVGWVQQRHARLSSDVTSPP</sequence>